<evidence type="ECO:0000256" key="1">
    <source>
        <dbReference type="ARBA" id="ARBA00005336"/>
    </source>
</evidence>
<dbReference type="EMBL" id="CP058952">
    <property type="protein sequence ID" value="QLI83169.1"/>
    <property type="molecule type" value="Genomic_DNA"/>
</dbReference>
<dbReference type="EC" id="3.2.1.52" evidence="5"/>
<dbReference type="NCBIfam" id="NF003740">
    <property type="entry name" value="PRK05337.1"/>
    <property type="match status" value="1"/>
</dbReference>
<evidence type="ECO:0000313" key="5">
    <source>
        <dbReference type="EMBL" id="QLI83169.1"/>
    </source>
</evidence>
<dbReference type="InterPro" id="IPR017853">
    <property type="entry name" value="GH"/>
</dbReference>
<protein>
    <submittedName>
        <fullName evidence="5">Beta-N-acetylhexosaminidase</fullName>
        <ecNumber evidence="5">3.2.1.52</ecNumber>
    </submittedName>
</protein>
<accession>A0A7D5ZK50</accession>
<dbReference type="KEGG" id="cfon:HZU75_03250"/>
<keyword evidence="6" id="KW-1185">Reference proteome</keyword>
<dbReference type="InterPro" id="IPR001764">
    <property type="entry name" value="Glyco_hydro_3_N"/>
</dbReference>
<dbReference type="PANTHER" id="PTHR30480">
    <property type="entry name" value="BETA-HEXOSAMINIDASE-RELATED"/>
    <property type="match status" value="1"/>
</dbReference>
<comment type="similarity">
    <text evidence="1">Belongs to the glycosyl hydrolase 3 family.</text>
</comment>
<dbReference type="Proteomes" id="UP000510822">
    <property type="component" value="Chromosome"/>
</dbReference>
<keyword evidence="3 5" id="KW-0326">Glycosidase</keyword>
<dbReference type="GO" id="GO:0005975">
    <property type="term" value="P:carbohydrate metabolic process"/>
    <property type="evidence" value="ECO:0007669"/>
    <property type="project" value="InterPro"/>
</dbReference>
<name>A0A7D5ZK50_9NEIS</name>
<dbReference type="PANTHER" id="PTHR30480:SF16">
    <property type="entry name" value="GLYCOSIDE HYDROLASE FAMILY 3 DOMAIN PROTEIN"/>
    <property type="match status" value="1"/>
</dbReference>
<dbReference type="Pfam" id="PF00933">
    <property type="entry name" value="Glyco_hydro_3"/>
    <property type="match status" value="1"/>
</dbReference>
<evidence type="ECO:0000256" key="3">
    <source>
        <dbReference type="ARBA" id="ARBA00023295"/>
    </source>
</evidence>
<gene>
    <name evidence="5" type="primary">nagZ</name>
    <name evidence="5" type="ORF">HZU75_03250</name>
</gene>
<dbReference type="InterPro" id="IPR036962">
    <property type="entry name" value="Glyco_hydro_3_N_sf"/>
</dbReference>
<evidence type="ECO:0000313" key="6">
    <source>
        <dbReference type="Proteomes" id="UP000510822"/>
    </source>
</evidence>
<dbReference type="GO" id="GO:0009254">
    <property type="term" value="P:peptidoglycan turnover"/>
    <property type="evidence" value="ECO:0007669"/>
    <property type="project" value="TreeGrafter"/>
</dbReference>
<dbReference type="Gene3D" id="3.20.20.300">
    <property type="entry name" value="Glycoside hydrolase, family 3, N-terminal domain"/>
    <property type="match status" value="1"/>
</dbReference>
<reference evidence="5 6" key="1">
    <citation type="journal article" date="2016" name="Int. J. Syst. Evol. Microbiol.">
        <title>Chitinibacter fontanus sp. nov., isolated from a spring.</title>
        <authorList>
            <person name="Sheu S.Y."/>
            <person name="Li Y.S."/>
            <person name="Young C.C."/>
            <person name="Chen W.M."/>
        </authorList>
    </citation>
    <scope>NUCLEOTIDE SEQUENCE [LARGE SCALE GENOMIC DNA]</scope>
    <source>
        <strain evidence="5 6">STM-7</strain>
    </source>
</reference>
<feature type="domain" description="Glycoside hydrolase family 3 N-terminal" evidence="4">
    <location>
        <begin position="9"/>
        <end position="344"/>
    </location>
</feature>
<dbReference type="AlphaFoldDB" id="A0A7D5ZK50"/>
<sequence length="526" mass="56177">MSLSLTPELRAQLGQLVMVGFDGFMPNAQIEQLIREQRIGGVILFRRNIESPMQVAALCRRLQEINAEVTDVPLLIGIDQEGGMVMRIEEGVTPMPSAMAYASGYASHAVAGCSPADCEALHRIGADELRQMGININFAPSLDINNNRANPVIGVRSFGENSPTVTVYGLAAMRGIQAAGLAATAKHFPGHGDTATDSHYALPLVPHDKARLDAVELVPFKAAIAAGIDAIMTAHVVFPAIEPDTSTPATLSRKVLTGLLREEMGFDGVIVTDCLEMDAIANVDNGGVGVVQGAVKAITAGADIALISHTYQHQREAVAALAMAVEQGYISLDQIQQSLARITALKSKPATQYWRDLPVVPQNLQTPASLALAQKIQNLGIFFAGKKLETNQPVLLVTIELLVRTEIDEVALGASKSARGTLLPLLTQAGLQVEEIVLPPNMSAEQAQQVLMAAQVAPQVIFQSYNATRFASQRELIAAIAPDKLVLIAGRNPYDLDIAPQAHTRIAACSNRPPVLQLICNRLMGI</sequence>
<proteinExistence type="inferred from homology"/>
<dbReference type="InterPro" id="IPR050226">
    <property type="entry name" value="NagZ_Beta-hexosaminidase"/>
</dbReference>
<keyword evidence="2 5" id="KW-0378">Hydrolase</keyword>
<evidence type="ECO:0000259" key="4">
    <source>
        <dbReference type="Pfam" id="PF00933"/>
    </source>
</evidence>
<evidence type="ECO:0000256" key="2">
    <source>
        <dbReference type="ARBA" id="ARBA00022801"/>
    </source>
</evidence>
<dbReference type="SUPFAM" id="SSF51445">
    <property type="entry name" value="(Trans)glycosidases"/>
    <property type="match status" value="1"/>
</dbReference>
<dbReference type="GO" id="GO:0004563">
    <property type="term" value="F:beta-N-acetylhexosaminidase activity"/>
    <property type="evidence" value="ECO:0007669"/>
    <property type="project" value="UniProtKB-EC"/>
</dbReference>
<organism evidence="5 6">
    <name type="scientific">Chitinibacter fontanus</name>
    <dbReference type="NCBI Taxonomy" id="1737446"/>
    <lineage>
        <taxon>Bacteria</taxon>
        <taxon>Pseudomonadati</taxon>
        <taxon>Pseudomonadota</taxon>
        <taxon>Betaproteobacteria</taxon>
        <taxon>Neisseriales</taxon>
        <taxon>Chitinibacteraceae</taxon>
        <taxon>Chitinibacter</taxon>
    </lineage>
</organism>